<dbReference type="EMBL" id="BBYQ01000079">
    <property type="protein sequence ID" value="GAP30394.1"/>
    <property type="molecule type" value="Genomic_DNA"/>
</dbReference>
<comment type="caution">
    <text evidence="3">The sequence shown here is derived from an EMBL/GenBank/DDBJ whole genome shotgun (WGS) entry which is preliminary data.</text>
</comment>
<dbReference type="PROSITE" id="PS51318">
    <property type="entry name" value="TAT"/>
    <property type="match status" value="1"/>
</dbReference>
<dbReference type="Pfam" id="PF13827">
    <property type="entry name" value="DUF4189"/>
    <property type="match status" value="1"/>
</dbReference>
<keyword evidence="4" id="KW-1185">Reference proteome</keyword>
<keyword evidence="1" id="KW-0732">Signal</keyword>
<organism evidence="3 4">
    <name type="scientific">Nocardia seriolae</name>
    <dbReference type="NCBI Taxonomy" id="37332"/>
    <lineage>
        <taxon>Bacteria</taxon>
        <taxon>Bacillati</taxon>
        <taxon>Actinomycetota</taxon>
        <taxon>Actinomycetes</taxon>
        <taxon>Mycobacteriales</taxon>
        <taxon>Nocardiaceae</taxon>
        <taxon>Nocardia</taxon>
    </lineage>
</organism>
<sequence length="139" mass="14317">MRAPSPPAGARTDSIDARKLMRKTLLALTGLAFATAAAILPAAPAQAAGAWGAIAVSDYGDLGWAWNYDTEGQANQAAIDKCAQASCTVITTFPQCGAAAFSNSMNKYTGGYGATPSAAENSALWYSDSYIVRAAICND</sequence>
<evidence type="ECO:0000256" key="1">
    <source>
        <dbReference type="SAM" id="SignalP"/>
    </source>
</evidence>
<dbReference type="AlphaFoldDB" id="A0ABC9YXV0"/>
<proteinExistence type="predicted"/>
<dbReference type="Proteomes" id="UP000037179">
    <property type="component" value="Unassembled WGS sequence"/>
</dbReference>
<reference evidence="3 4" key="2">
    <citation type="journal article" date="2016" name="Genome Announc.">
        <title>Draft Genome Sequence of Erythromycin- and Oxytetracycline-Sensitive Nocardia seriolae Strain U-1 (NBRC 110359).</title>
        <authorList>
            <person name="Imajoh M."/>
            <person name="Sukeda M."/>
            <person name="Shimizu M."/>
            <person name="Yamane J."/>
            <person name="Ohnishi K."/>
            <person name="Oshima S."/>
        </authorList>
    </citation>
    <scope>NUCLEOTIDE SEQUENCE [LARGE SCALE GENOMIC DNA]</scope>
    <source>
        <strain evidence="3 4">U-1</strain>
    </source>
</reference>
<dbReference type="InterPro" id="IPR006311">
    <property type="entry name" value="TAT_signal"/>
</dbReference>
<accession>A0ABC9YXV0</accession>
<evidence type="ECO:0000313" key="4">
    <source>
        <dbReference type="Proteomes" id="UP000037179"/>
    </source>
</evidence>
<protein>
    <recommendedName>
        <fullName evidence="2">DUF4189 domain-containing protein</fullName>
    </recommendedName>
</protein>
<gene>
    <name evidence="3" type="ORF">NSK11_contig00079-0031</name>
</gene>
<reference evidence="4" key="1">
    <citation type="submission" date="2015-07" db="EMBL/GenBank/DDBJ databases">
        <title>Nocardia seriolae U-1 whole genome shotgun sequence.</title>
        <authorList>
            <person name="Imajoh M."/>
            <person name="Fukumoto Y."/>
            <person name="Sukeda M."/>
            <person name="Yamane J."/>
            <person name="Yamasaki K."/>
            <person name="Shimizu M."/>
            <person name="Ohnishi K."/>
            <person name="Oshima S."/>
        </authorList>
    </citation>
    <scope>NUCLEOTIDE SEQUENCE [LARGE SCALE GENOMIC DNA]</scope>
    <source>
        <strain evidence="4">U-1</strain>
    </source>
</reference>
<name>A0ABC9YXV0_9NOCA</name>
<feature type="chain" id="PRO_5044886304" description="DUF4189 domain-containing protein" evidence="1">
    <location>
        <begin position="48"/>
        <end position="139"/>
    </location>
</feature>
<feature type="signal peptide" evidence="1">
    <location>
        <begin position="1"/>
        <end position="47"/>
    </location>
</feature>
<feature type="domain" description="DUF4189" evidence="2">
    <location>
        <begin position="51"/>
        <end position="124"/>
    </location>
</feature>
<evidence type="ECO:0000259" key="2">
    <source>
        <dbReference type="Pfam" id="PF13827"/>
    </source>
</evidence>
<evidence type="ECO:0000313" key="3">
    <source>
        <dbReference type="EMBL" id="GAP30394.1"/>
    </source>
</evidence>
<dbReference type="InterPro" id="IPR025240">
    <property type="entry name" value="DUF4189"/>
</dbReference>